<dbReference type="EMBL" id="NHZO01000154">
    <property type="protein sequence ID" value="PHQ49458.1"/>
    <property type="molecule type" value="Genomic_DNA"/>
</dbReference>
<name>A0A2G1XE07_STRCJ</name>
<proteinExistence type="predicted"/>
<reference evidence="1 2" key="1">
    <citation type="journal article" date="2017" name="Biochemistry">
        <title>Identification of the Biosynthetic Pathway for the Antibiotic Bicyclomycin.</title>
        <authorList>
            <person name="Patteson J."/>
            <person name="Cai W."/>
            <person name="Johnson R.A."/>
            <person name="Santa Maria K."/>
            <person name="Li B."/>
        </authorList>
    </citation>
    <scope>NUCLEOTIDE SEQUENCE [LARGE SCALE GENOMIC DNA]</scope>
    <source>
        <strain evidence="1 2">ATCC 21532</strain>
    </source>
</reference>
<gene>
    <name evidence="1" type="ORF">BLA24_25805</name>
</gene>
<evidence type="ECO:0000313" key="1">
    <source>
        <dbReference type="EMBL" id="PHQ49458.1"/>
    </source>
</evidence>
<dbReference type="RefSeq" id="WP_099201400.1">
    <property type="nucleotide sequence ID" value="NZ_NHZO01000154.1"/>
</dbReference>
<keyword evidence="2" id="KW-1185">Reference proteome</keyword>
<sequence length="115" mass="12764">MKYPRTPEAEKAAREVVNRYVRQGDMRRADANRIMRDGLPIILNGFAEARIKGKPEAAITADLEAALAEAKQRQATARTATRRHMALLDLSTAEFAIAAWEGVRRDLANHLAAHS</sequence>
<dbReference type="AlphaFoldDB" id="A0A2G1XE07"/>
<comment type="caution">
    <text evidence="1">The sequence shown here is derived from an EMBL/GenBank/DDBJ whole genome shotgun (WGS) entry which is preliminary data.</text>
</comment>
<dbReference type="OrthoDB" id="9949152at2"/>
<dbReference type="Proteomes" id="UP000222531">
    <property type="component" value="Unassembled WGS sequence"/>
</dbReference>
<evidence type="ECO:0000313" key="2">
    <source>
        <dbReference type="Proteomes" id="UP000222531"/>
    </source>
</evidence>
<protein>
    <submittedName>
        <fullName evidence="1">Uncharacterized protein</fullName>
    </submittedName>
</protein>
<accession>A0A2G1XE07</accession>
<organism evidence="1 2">
    <name type="scientific">Streptomyces cinnamoneus</name>
    <name type="common">Streptoverticillium cinnamoneum</name>
    <dbReference type="NCBI Taxonomy" id="53446"/>
    <lineage>
        <taxon>Bacteria</taxon>
        <taxon>Bacillati</taxon>
        <taxon>Actinomycetota</taxon>
        <taxon>Actinomycetes</taxon>
        <taxon>Kitasatosporales</taxon>
        <taxon>Streptomycetaceae</taxon>
        <taxon>Streptomyces</taxon>
        <taxon>Streptomyces cinnamoneus group</taxon>
    </lineage>
</organism>